<evidence type="ECO:0000313" key="3">
    <source>
        <dbReference type="Proteomes" id="UP000188235"/>
    </source>
</evidence>
<keyword evidence="3" id="KW-1185">Reference proteome</keyword>
<dbReference type="InterPro" id="IPR002734">
    <property type="entry name" value="RibDG_C"/>
</dbReference>
<reference evidence="2 3" key="1">
    <citation type="journal article" date="2008" name="Int. J. Syst. Evol. Microbiol.">
        <title>Tessaracoccus flavescens sp. nov., isolated from marine sediment.</title>
        <authorList>
            <person name="Lee D.W."/>
            <person name="Lee S.D."/>
        </authorList>
    </citation>
    <scope>NUCLEOTIDE SEQUENCE [LARGE SCALE GENOMIC DNA]</scope>
    <source>
        <strain evidence="2 3">SST-39T</strain>
    </source>
</reference>
<dbReference type="AlphaFoldDB" id="A0A1Q2CX93"/>
<evidence type="ECO:0000259" key="1">
    <source>
        <dbReference type="Pfam" id="PF01872"/>
    </source>
</evidence>
<dbReference type="Gene3D" id="3.40.430.10">
    <property type="entry name" value="Dihydrofolate Reductase, subunit A"/>
    <property type="match status" value="1"/>
</dbReference>
<name>A0A1Q2CX93_9ACTN</name>
<dbReference type="Proteomes" id="UP000188235">
    <property type="component" value="Chromosome"/>
</dbReference>
<accession>A0A1Q2CX93</accession>
<dbReference type="Pfam" id="PF01872">
    <property type="entry name" value="RibD_C"/>
    <property type="match status" value="1"/>
</dbReference>
<feature type="domain" description="Bacterial bifunctional deaminase-reductase C-terminal" evidence="1">
    <location>
        <begin position="21"/>
        <end position="91"/>
    </location>
</feature>
<sequence>MPSTTLEGPLAWENSKLIEGDLLDFVRELRGQDGGDVIVCGISVIAQLLDADLLDALTLTVHPVFVGKGRRIFDALEAPLRLELLESESTSLGNAFLTYRRRQG</sequence>
<proteinExistence type="predicted"/>
<organism evidence="2 3">
    <name type="scientific">Tessaracoccus flavescens</name>
    <dbReference type="NCBI Taxonomy" id="399497"/>
    <lineage>
        <taxon>Bacteria</taxon>
        <taxon>Bacillati</taxon>
        <taxon>Actinomycetota</taxon>
        <taxon>Actinomycetes</taxon>
        <taxon>Propionibacteriales</taxon>
        <taxon>Propionibacteriaceae</taxon>
        <taxon>Tessaracoccus</taxon>
    </lineage>
</organism>
<dbReference type="SUPFAM" id="SSF53597">
    <property type="entry name" value="Dihydrofolate reductase-like"/>
    <property type="match status" value="1"/>
</dbReference>
<dbReference type="GO" id="GO:0009231">
    <property type="term" value="P:riboflavin biosynthetic process"/>
    <property type="evidence" value="ECO:0007669"/>
    <property type="project" value="InterPro"/>
</dbReference>
<dbReference type="STRING" id="399497.BW733_07805"/>
<evidence type="ECO:0000313" key="2">
    <source>
        <dbReference type="EMBL" id="AQP50745.1"/>
    </source>
</evidence>
<gene>
    <name evidence="2" type="ORF">BW733_07805</name>
</gene>
<dbReference type="KEGG" id="tfa:BW733_07805"/>
<dbReference type="RefSeq" id="WP_161490174.1">
    <property type="nucleotide sequence ID" value="NZ_CP019607.1"/>
</dbReference>
<dbReference type="InterPro" id="IPR024072">
    <property type="entry name" value="DHFR-like_dom_sf"/>
</dbReference>
<dbReference type="EMBL" id="CP019607">
    <property type="protein sequence ID" value="AQP50745.1"/>
    <property type="molecule type" value="Genomic_DNA"/>
</dbReference>
<dbReference type="GO" id="GO:0008703">
    <property type="term" value="F:5-amino-6-(5-phosphoribosylamino)uracil reductase activity"/>
    <property type="evidence" value="ECO:0007669"/>
    <property type="project" value="InterPro"/>
</dbReference>
<protein>
    <recommendedName>
        <fullName evidence="1">Bacterial bifunctional deaminase-reductase C-terminal domain-containing protein</fullName>
    </recommendedName>
</protein>